<evidence type="ECO:0000256" key="2">
    <source>
        <dbReference type="ARBA" id="ARBA00023125"/>
    </source>
</evidence>
<sequence>MRLWSRRVKSRFYNYFFSYMLLVVIILMIMGGIVYQGFVATLGDEIRDSTVARLTQIKDIMDAKVNEMNRMALQISSNSELTPFMVEENGYALYRTVSELKKYKSTNSFIYDVMLYYPSQHPDRLYAASGTYDADAFFESVYKFDNYRLKDLDKTLESLEIPVLQALQTTVMKGAPPLQRYVYIEPLSHNRDERYGAVLFFIEETSIRTIMQQALQDYYGFTYIVSEQQEPLYRLENPGTRAAESAVWTAVRNAAAAEADDTLQSVSIEGHPYSIVRMQSDHNYWSYITVMPTDQFMSQVQKSKRWFEYTVGAVFVIGLIIAFSFSVNNYRPLQRLVKKLEPHHSLQAAAAGADEYDLISRAVGEMEAQKEGLLHQLKSQASELKEQIILSLLHGRMMSGPWEERLALASMRFEHEQAVVLLFHIDDYAGFQRLHSASTQHLLKYSLVKMLEELSEEIGIGYSVELPDNRTFALLLNLDEAAIESGQPVRLAEKLRQFLSHYWQLSVTVGIGSCCEDIALAHGSFLEASQAVRYRFIKGGGRIISYEDVQPNGQSPYWQALEQERELVLALRQARGDDARHIVAAMLQDIAERHIPLRAAELICFNLVNTLIKTLMELGIESDDRFRDLINALATEEVETMEALEASIARLCQELCVYMEQQTAAKGAGLADKLRDYVAKHYRDNGLSLESIAQQFSLSPSYVTRVFKDSTGHTLMRYIDTLRMEKVKELLKHTDVPLRDIMSEVGYNDPTNFIRKFKKSEGLTPIQYRNAVREG</sequence>
<accession>H3SMD4</accession>
<dbReference type="Pfam" id="PF12833">
    <property type="entry name" value="HTH_18"/>
    <property type="match status" value="1"/>
</dbReference>
<dbReference type="PROSITE" id="PS01124">
    <property type="entry name" value="HTH_ARAC_FAMILY_2"/>
    <property type="match status" value="1"/>
</dbReference>
<comment type="caution">
    <text evidence="6">The sequence shown here is derived from an EMBL/GenBank/DDBJ whole genome shotgun (WGS) entry which is preliminary data.</text>
</comment>
<dbReference type="PANTHER" id="PTHR43280:SF2">
    <property type="entry name" value="HTH-TYPE TRANSCRIPTIONAL REGULATOR EXSA"/>
    <property type="match status" value="1"/>
</dbReference>
<dbReference type="InterPro" id="IPR009057">
    <property type="entry name" value="Homeodomain-like_sf"/>
</dbReference>
<dbReference type="InterPro" id="IPR018060">
    <property type="entry name" value="HTH_AraC"/>
</dbReference>
<keyword evidence="4" id="KW-0472">Membrane</keyword>
<reference evidence="6 7" key="1">
    <citation type="journal article" date="2012" name="J. Bacteriol.">
        <title>Genome Sequence of the Pattern-Forming Social Bacterium Paenibacillus dendritiformis C454 Chiral Morphotype.</title>
        <authorList>
            <person name="Sirota-Madi A."/>
            <person name="Olender T."/>
            <person name="Helman Y."/>
            <person name="Brainis I."/>
            <person name="Finkelshtein A."/>
            <person name="Roth D."/>
            <person name="Hagai E."/>
            <person name="Leshkowitz D."/>
            <person name="Brodsky L."/>
            <person name="Galatenko V."/>
            <person name="Nikolaev V."/>
            <person name="Gutnick D.L."/>
            <person name="Lancet D."/>
            <person name="Ben-Jacob E."/>
        </authorList>
    </citation>
    <scope>NUCLEOTIDE SEQUENCE [LARGE SCALE GENOMIC DNA]</scope>
    <source>
        <strain evidence="6 7">C454</strain>
    </source>
</reference>
<evidence type="ECO:0000256" key="4">
    <source>
        <dbReference type="SAM" id="Phobius"/>
    </source>
</evidence>
<dbReference type="GO" id="GO:0003700">
    <property type="term" value="F:DNA-binding transcription factor activity"/>
    <property type="evidence" value="ECO:0007669"/>
    <property type="project" value="InterPro"/>
</dbReference>
<dbReference type="Pfam" id="PF17853">
    <property type="entry name" value="GGDEF_2"/>
    <property type="match status" value="1"/>
</dbReference>
<dbReference type="InterPro" id="IPR041522">
    <property type="entry name" value="CdaR_GGDEF"/>
</dbReference>
<evidence type="ECO:0000256" key="3">
    <source>
        <dbReference type="ARBA" id="ARBA00023163"/>
    </source>
</evidence>
<keyword evidence="3" id="KW-0804">Transcription</keyword>
<evidence type="ECO:0000256" key="1">
    <source>
        <dbReference type="ARBA" id="ARBA00023015"/>
    </source>
</evidence>
<keyword evidence="4" id="KW-0812">Transmembrane</keyword>
<gene>
    <name evidence="6" type="ORF">PDENDC454_23636</name>
</gene>
<name>H3SMD4_9BACL</name>
<dbReference type="Gene3D" id="1.10.10.60">
    <property type="entry name" value="Homeodomain-like"/>
    <property type="match status" value="2"/>
</dbReference>
<dbReference type="RefSeq" id="WP_006679209.1">
    <property type="nucleotide sequence ID" value="NZ_AHKH01000102.1"/>
</dbReference>
<evidence type="ECO:0000259" key="5">
    <source>
        <dbReference type="PROSITE" id="PS01124"/>
    </source>
</evidence>
<dbReference type="STRING" id="1131935.PDENDC454_23636"/>
<keyword evidence="7" id="KW-1185">Reference proteome</keyword>
<proteinExistence type="predicted"/>
<organism evidence="6 7">
    <name type="scientific">Paenibacillus dendritiformis C454</name>
    <dbReference type="NCBI Taxonomy" id="1131935"/>
    <lineage>
        <taxon>Bacteria</taxon>
        <taxon>Bacillati</taxon>
        <taxon>Bacillota</taxon>
        <taxon>Bacilli</taxon>
        <taxon>Bacillales</taxon>
        <taxon>Paenibacillaceae</taxon>
        <taxon>Paenibacillus</taxon>
    </lineage>
</organism>
<keyword evidence="4" id="KW-1133">Transmembrane helix</keyword>
<keyword evidence="2" id="KW-0238">DNA-binding</keyword>
<feature type="transmembrane region" description="Helical" evidence="4">
    <location>
        <begin position="12"/>
        <end position="35"/>
    </location>
</feature>
<feature type="transmembrane region" description="Helical" evidence="4">
    <location>
        <begin position="306"/>
        <end position="330"/>
    </location>
</feature>
<dbReference type="SUPFAM" id="SSF46689">
    <property type="entry name" value="Homeodomain-like"/>
    <property type="match status" value="2"/>
</dbReference>
<dbReference type="SMART" id="SM00342">
    <property type="entry name" value="HTH_ARAC"/>
    <property type="match status" value="1"/>
</dbReference>
<evidence type="ECO:0000313" key="6">
    <source>
        <dbReference type="EMBL" id="EHQ59764.1"/>
    </source>
</evidence>
<protein>
    <submittedName>
        <fullName evidence="6">AraC family transcriptional regulator</fullName>
    </submittedName>
</protein>
<dbReference type="Proteomes" id="UP000003900">
    <property type="component" value="Unassembled WGS sequence"/>
</dbReference>
<dbReference type="PANTHER" id="PTHR43280">
    <property type="entry name" value="ARAC-FAMILY TRANSCRIPTIONAL REGULATOR"/>
    <property type="match status" value="1"/>
</dbReference>
<feature type="domain" description="HTH araC/xylS-type" evidence="5">
    <location>
        <begin position="672"/>
        <end position="771"/>
    </location>
</feature>
<keyword evidence="1" id="KW-0805">Transcription regulation</keyword>
<dbReference type="OrthoDB" id="2647120at2"/>
<evidence type="ECO:0000313" key="7">
    <source>
        <dbReference type="Proteomes" id="UP000003900"/>
    </source>
</evidence>
<dbReference type="PATRIC" id="fig|1131935.3.peg.4915"/>
<dbReference type="AlphaFoldDB" id="H3SMD4"/>
<dbReference type="EMBL" id="AHKH01000102">
    <property type="protein sequence ID" value="EHQ59764.1"/>
    <property type="molecule type" value="Genomic_DNA"/>
</dbReference>
<dbReference type="GO" id="GO:0043565">
    <property type="term" value="F:sequence-specific DNA binding"/>
    <property type="evidence" value="ECO:0007669"/>
    <property type="project" value="InterPro"/>
</dbReference>